<gene>
    <name evidence="3" type="ORF">H8K36_01075</name>
</gene>
<dbReference type="GO" id="GO:0015627">
    <property type="term" value="C:type II protein secretion system complex"/>
    <property type="evidence" value="ECO:0007669"/>
    <property type="project" value="InterPro"/>
</dbReference>
<reference evidence="3" key="1">
    <citation type="submission" date="2020-08" db="EMBL/GenBank/DDBJ databases">
        <title>Novel species isolated from subtropical streams in China.</title>
        <authorList>
            <person name="Lu H."/>
        </authorList>
    </citation>
    <scope>NUCLEOTIDE SEQUENCE</scope>
    <source>
        <strain evidence="3">LX22W</strain>
    </source>
</reference>
<dbReference type="Pfam" id="PF07963">
    <property type="entry name" value="N_methyl"/>
    <property type="match status" value="1"/>
</dbReference>
<evidence type="ECO:0000313" key="3">
    <source>
        <dbReference type="EMBL" id="MBC3879955.1"/>
    </source>
</evidence>
<dbReference type="AlphaFoldDB" id="A0A923HHL2"/>
<dbReference type="Gene3D" id="3.30.700.10">
    <property type="entry name" value="Glycoprotein, Type 4 Pilin"/>
    <property type="match status" value="1"/>
</dbReference>
<keyword evidence="1" id="KW-0488">Methylation</keyword>
<dbReference type="RefSeq" id="WP_186915492.1">
    <property type="nucleotide sequence ID" value="NZ_JACOFZ010000001.1"/>
</dbReference>
<dbReference type="Proteomes" id="UP000627446">
    <property type="component" value="Unassembled WGS sequence"/>
</dbReference>
<keyword evidence="4" id="KW-1185">Reference proteome</keyword>
<dbReference type="EMBL" id="JACOFZ010000001">
    <property type="protein sequence ID" value="MBC3879955.1"/>
    <property type="molecule type" value="Genomic_DNA"/>
</dbReference>
<dbReference type="NCBIfam" id="TIGR02532">
    <property type="entry name" value="IV_pilin_GFxxxE"/>
    <property type="match status" value="1"/>
</dbReference>
<keyword evidence="2" id="KW-0472">Membrane</keyword>
<feature type="transmembrane region" description="Helical" evidence="2">
    <location>
        <begin position="12"/>
        <end position="31"/>
    </location>
</feature>
<keyword evidence="2" id="KW-0812">Transmembrane</keyword>
<proteinExistence type="predicted"/>
<comment type="caution">
    <text evidence="3">The sequence shown here is derived from an EMBL/GenBank/DDBJ whole genome shotgun (WGS) entry which is preliminary data.</text>
</comment>
<keyword evidence="2" id="KW-1133">Transmembrane helix</keyword>
<sequence>MKKASGFTMIELMVAMAIVAVMLTVAAPRYFSNIDKTKEAVLREDLYILRDAIDKFYADKNKYPEQLADLVTEKYLRSIPVDPYTRSSNSWVVLPPEDGSLGAIANVRSAAPNKAIDGTWFKDW</sequence>
<evidence type="ECO:0000256" key="2">
    <source>
        <dbReference type="SAM" id="Phobius"/>
    </source>
</evidence>
<dbReference type="GO" id="GO:0015628">
    <property type="term" value="P:protein secretion by the type II secretion system"/>
    <property type="evidence" value="ECO:0007669"/>
    <property type="project" value="InterPro"/>
</dbReference>
<evidence type="ECO:0000313" key="4">
    <source>
        <dbReference type="Proteomes" id="UP000627446"/>
    </source>
</evidence>
<name>A0A923HHL2_9BURK</name>
<dbReference type="InterPro" id="IPR045584">
    <property type="entry name" value="Pilin-like"/>
</dbReference>
<accession>A0A923HHL2</accession>
<dbReference type="SUPFAM" id="SSF54523">
    <property type="entry name" value="Pili subunits"/>
    <property type="match status" value="1"/>
</dbReference>
<organism evidence="3 4">
    <name type="scientific">Undibacterium nitidum</name>
    <dbReference type="NCBI Taxonomy" id="2762298"/>
    <lineage>
        <taxon>Bacteria</taxon>
        <taxon>Pseudomonadati</taxon>
        <taxon>Pseudomonadota</taxon>
        <taxon>Betaproteobacteria</taxon>
        <taxon>Burkholderiales</taxon>
        <taxon>Oxalobacteraceae</taxon>
        <taxon>Undibacterium</taxon>
    </lineage>
</organism>
<dbReference type="InterPro" id="IPR012902">
    <property type="entry name" value="N_methyl_site"/>
</dbReference>
<dbReference type="InterPro" id="IPR000983">
    <property type="entry name" value="Bac_GSPG_pilin"/>
</dbReference>
<protein>
    <submittedName>
        <fullName evidence="3">Type II secretion system protein</fullName>
    </submittedName>
</protein>
<evidence type="ECO:0000256" key="1">
    <source>
        <dbReference type="ARBA" id="ARBA00022481"/>
    </source>
</evidence>
<dbReference type="PRINTS" id="PR00813">
    <property type="entry name" value="BCTERIALGSPG"/>
</dbReference>